<protein>
    <submittedName>
        <fullName evidence="1">Uncharacterized protein</fullName>
    </submittedName>
</protein>
<sequence length="149" mass="16578">MEPASGSGLEHQVEDQNLGGRAKETCGHCGHGPSVIANRLTSIDDELVVIRKLLETKLRMGSNNVSSSVRSSRKRIRKALRFAKAKKIKDNVNFYDIQVRLLILLLIVKIDHLMKKITDVLAQIHGEDDIEEFGDAAQNGYETANEKVV</sequence>
<name>A0A9Q1R3I6_9SOLA</name>
<dbReference type="AlphaFoldDB" id="A0A9Q1R3I6"/>
<evidence type="ECO:0000313" key="1">
    <source>
        <dbReference type="EMBL" id="KAJ8538317.1"/>
    </source>
</evidence>
<dbReference type="EMBL" id="JAJAGQ010000017">
    <property type="protein sequence ID" value="KAJ8538317.1"/>
    <property type="molecule type" value="Genomic_DNA"/>
</dbReference>
<dbReference type="Proteomes" id="UP001152561">
    <property type="component" value="Unassembled WGS sequence"/>
</dbReference>
<proteinExistence type="predicted"/>
<accession>A0A9Q1R3I6</accession>
<organism evidence="1 2">
    <name type="scientific">Anisodus acutangulus</name>
    <dbReference type="NCBI Taxonomy" id="402998"/>
    <lineage>
        <taxon>Eukaryota</taxon>
        <taxon>Viridiplantae</taxon>
        <taxon>Streptophyta</taxon>
        <taxon>Embryophyta</taxon>
        <taxon>Tracheophyta</taxon>
        <taxon>Spermatophyta</taxon>
        <taxon>Magnoliopsida</taxon>
        <taxon>eudicotyledons</taxon>
        <taxon>Gunneridae</taxon>
        <taxon>Pentapetalae</taxon>
        <taxon>asterids</taxon>
        <taxon>lamiids</taxon>
        <taxon>Solanales</taxon>
        <taxon>Solanaceae</taxon>
        <taxon>Solanoideae</taxon>
        <taxon>Hyoscyameae</taxon>
        <taxon>Anisodus</taxon>
    </lineage>
</organism>
<comment type="caution">
    <text evidence="1">The sequence shown here is derived from an EMBL/GenBank/DDBJ whole genome shotgun (WGS) entry which is preliminary data.</text>
</comment>
<reference evidence="2" key="1">
    <citation type="journal article" date="2023" name="Proc. Natl. Acad. Sci. U.S.A.">
        <title>Genomic and structural basis for evolution of tropane alkaloid biosynthesis.</title>
        <authorList>
            <person name="Wanga Y.-J."/>
            <person name="Taina T."/>
            <person name="Yua J.-Y."/>
            <person name="Lia J."/>
            <person name="Xua B."/>
            <person name="Chenc J."/>
            <person name="D'Auriad J.C."/>
            <person name="Huanga J.-P."/>
            <person name="Huanga S.-X."/>
        </authorList>
    </citation>
    <scope>NUCLEOTIDE SEQUENCE [LARGE SCALE GENOMIC DNA]</scope>
    <source>
        <strain evidence="2">cv. KIB-2019</strain>
    </source>
</reference>
<gene>
    <name evidence="1" type="ORF">K7X08_014857</name>
</gene>
<evidence type="ECO:0000313" key="2">
    <source>
        <dbReference type="Proteomes" id="UP001152561"/>
    </source>
</evidence>
<keyword evidence="2" id="KW-1185">Reference proteome</keyword>